<evidence type="ECO:0000313" key="8">
    <source>
        <dbReference type="Proteomes" id="UP000580856"/>
    </source>
</evidence>
<dbReference type="PROSITE" id="PS00198">
    <property type="entry name" value="4FE4S_FER_1"/>
    <property type="match status" value="1"/>
</dbReference>
<dbReference type="InterPro" id="IPR017900">
    <property type="entry name" value="4Fe4S_Fe_S_CS"/>
</dbReference>
<dbReference type="PROSITE" id="PS51379">
    <property type="entry name" value="4FE4S_FER_2"/>
    <property type="match status" value="1"/>
</dbReference>
<gene>
    <name evidence="7" type="ORF">GGQ74_002567</name>
</gene>
<organism evidence="7 8">
    <name type="scientific">Desulfobaculum xiamenense</name>
    <dbReference type="NCBI Taxonomy" id="995050"/>
    <lineage>
        <taxon>Bacteria</taxon>
        <taxon>Pseudomonadati</taxon>
        <taxon>Thermodesulfobacteriota</taxon>
        <taxon>Desulfovibrionia</taxon>
        <taxon>Desulfovibrionales</taxon>
        <taxon>Desulfovibrionaceae</taxon>
        <taxon>Desulfobaculum</taxon>
    </lineage>
</organism>
<feature type="domain" description="4Fe-4S ferredoxin-type" evidence="6">
    <location>
        <begin position="56"/>
        <end position="85"/>
    </location>
</feature>
<protein>
    <submittedName>
        <fullName evidence="7">Fe-S oxidoreductase</fullName>
    </submittedName>
</protein>
<proteinExistence type="predicted"/>
<dbReference type="Gene3D" id="1.10.1060.10">
    <property type="entry name" value="Alpha-helical ferredoxin"/>
    <property type="match status" value="1"/>
</dbReference>
<evidence type="ECO:0000256" key="4">
    <source>
        <dbReference type="ARBA" id="ARBA00023004"/>
    </source>
</evidence>
<name>A0A846QUT6_9BACT</name>
<keyword evidence="3" id="KW-0560">Oxidoreductase</keyword>
<dbReference type="GO" id="GO:0016491">
    <property type="term" value="F:oxidoreductase activity"/>
    <property type="evidence" value="ECO:0007669"/>
    <property type="project" value="UniProtKB-KW"/>
</dbReference>
<dbReference type="AlphaFoldDB" id="A0A846QUT6"/>
<evidence type="ECO:0000256" key="1">
    <source>
        <dbReference type="ARBA" id="ARBA00022485"/>
    </source>
</evidence>
<evidence type="ECO:0000259" key="6">
    <source>
        <dbReference type="PROSITE" id="PS51379"/>
    </source>
</evidence>
<keyword evidence="8" id="KW-1185">Reference proteome</keyword>
<keyword evidence="2" id="KW-0479">Metal-binding</keyword>
<dbReference type="EMBL" id="JAATJA010000002">
    <property type="protein sequence ID" value="NJB68894.1"/>
    <property type="molecule type" value="Genomic_DNA"/>
</dbReference>
<comment type="caution">
    <text evidence="7">The sequence shown here is derived from an EMBL/GenBank/DDBJ whole genome shotgun (WGS) entry which is preliminary data.</text>
</comment>
<dbReference type="RefSeq" id="WP_167941925.1">
    <property type="nucleotide sequence ID" value="NZ_JAATJA010000002.1"/>
</dbReference>
<dbReference type="Pfam" id="PF02754">
    <property type="entry name" value="CCG"/>
    <property type="match status" value="2"/>
</dbReference>
<dbReference type="PANTHER" id="PTHR43255">
    <property type="entry name" value="IRON-SULFUR-BINDING OXIDOREDUCTASE FADF-RELATED-RELATED"/>
    <property type="match status" value="1"/>
</dbReference>
<reference evidence="7 8" key="1">
    <citation type="submission" date="2020-03" db="EMBL/GenBank/DDBJ databases">
        <title>Genomic Encyclopedia of Type Strains, Phase IV (KMG-IV): sequencing the most valuable type-strain genomes for metagenomic binning, comparative biology and taxonomic classification.</title>
        <authorList>
            <person name="Goeker M."/>
        </authorList>
    </citation>
    <scope>NUCLEOTIDE SEQUENCE [LARGE SCALE GENOMIC DNA]</scope>
    <source>
        <strain evidence="7 8">DSM 24233</strain>
    </source>
</reference>
<keyword evidence="5" id="KW-0411">Iron-sulfur</keyword>
<evidence type="ECO:0000256" key="2">
    <source>
        <dbReference type="ARBA" id="ARBA00022723"/>
    </source>
</evidence>
<dbReference type="SUPFAM" id="SSF46548">
    <property type="entry name" value="alpha-helical ferredoxin"/>
    <property type="match status" value="1"/>
</dbReference>
<dbReference type="Proteomes" id="UP000580856">
    <property type="component" value="Unassembled WGS sequence"/>
</dbReference>
<dbReference type="GO" id="GO:0051539">
    <property type="term" value="F:4 iron, 4 sulfur cluster binding"/>
    <property type="evidence" value="ECO:0007669"/>
    <property type="project" value="UniProtKB-KW"/>
</dbReference>
<sequence>MPDSETPTPSNETALARQLRLLREGCMHCGKCQRQCALLKRLGSPGRIAEAVAQGDDLSAAAYECSLCGLCDAVCPTQVSPREMFLELRRDAVRRGTGISPTHSRVLNYERRGTSPRYSWYGLPEGCDTVLFPGCTLAGTRPAAVRRLFSMLAEHVPALGIVLDCCAKPSHDLGRDEAFHAMFDDMRDWLVERGVRRVLTACPSCQAMFERYGNALRPQTVYELLTQNLPSEAPETRARVTVHDPCVLRHDEAAQAAVRELVRRTGCELTEMQHNGPHTLCCGEGGAACLVAPDLALEWARRRTAEADGLPMITSCAGCVNRLAPHGPTMHVLDLVLDPQRTLAGRARIARAPLTYLNRLLLKRFFRKTLVVRDMRTRLQRG</sequence>
<dbReference type="GO" id="GO:0046872">
    <property type="term" value="F:metal ion binding"/>
    <property type="evidence" value="ECO:0007669"/>
    <property type="project" value="UniProtKB-KW"/>
</dbReference>
<dbReference type="InterPro" id="IPR017896">
    <property type="entry name" value="4Fe4S_Fe-S-bd"/>
</dbReference>
<evidence type="ECO:0000313" key="7">
    <source>
        <dbReference type="EMBL" id="NJB68894.1"/>
    </source>
</evidence>
<dbReference type="PANTHER" id="PTHR43255:SF1">
    <property type="entry name" value="IRON-SULFUR-BINDING OXIDOREDUCTASE FADF-RELATED"/>
    <property type="match status" value="1"/>
</dbReference>
<dbReference type="InterPro" id="IPR004017">
    <property type="entry name" value="Cys_rich_dom"/>
</dbReference>
<dbReference type="GO" id="GO:0005886">
    <property type="term" value="C:plasma membrane"/>
    <property type="evidence" value="ECO:0007669"/>
    <property type="project" value="TreeGrafter"/>
</dbReference>
<evidence type="ECO:0000256" key="5">
    <source>
        <dbReference type="ARBA" id="ARBA00023014"/>
    </source>
</evidence>
<dbReference type="InterPro" id="IPR009051">
    <property type="entry name" value="Helical_ferredxn"/>
</dbReference>
<keyword evidence="4" id="KW-0408">Iron</keyword>
<dbReference type="Pfam" id="PF13183">
    <property type="entry name" value="Fer4_8"/>
    <property type="match status" value="1"/>
</dbReference>
<evidence type="ECO:0000256" key="3">
    <source>
        <dbReference type="ARBA" id="ARBA00023002"/>
    </source>
</evidence>
<accession>A0A846QUT6</accession>
<dbReference type="InterPro" id="IPR051460">
    <property type="entry name" value="HdrC_iron-sulfur_subunit"/>
</dbReference>
<keyword evidence="1" id="KW-0004">4Fe-4S</keyword>